<protein>
    <submittedName>
        <fullName evidence="4">AmiR/NasT family two-component response regulator</fullName>
    </submittedName>
</protein>
<accession>A0A1Q9ABL8</accession>
<evidence type="ECO:0000313" key="6">
    <source>
        <dbReference type="Proteomes" id="UP000185598"/>
    </source>
</evidence>
<comment type="caution">
    <text evidence="5">The sequence shown here is derived from an EMBL/GenBank/DDBJ whole genome shotgun (WGS) entry which is preliminary data.</text>
</comment>
<keyword evidence="1" id="KW-0597">Phosphoprotein</keyword>
<dbReference type="InterPro" id="IPR011006">
    <property type="entry name" value="CheY-like_superfamily"/>
</dbReference>
<keyword evidence="6" id="KW-1185">Reference proteome</keyword>
<gene>
    <name evidence="5" type="ORF">BJF91_24065</name>
    <name evidence="4" type="ORF">GGQ71_004934</name>
</gene>
<evidence type="ECO:0000259" key="3">
    <source>
        <dbReference type="PROSITE" id="PS50110"/>
    </source>
</evidence>
<sequence>MTDKPLHVLVAEKQALIALEIEVLLTEAAGCTITVCLPRDMSSKLLEERYDVVLTDATIIPRHNRAQFDLIRQNGAGAVFLTSFDEVPGLSQAEPSFASLMKPFDEQRLLAAVFAAANRDPQAAVSDGVDGGDTGNRHGHGG</sequence>
<dbReference type="EMBL" id="JACIED010000010">
    <property type="protein sequence ID" value="MBB4010632.1"/>
    <property type="molecule type" value="Genomic_DNA"/>
</dbReference>
<dbReference type="SUPFAM" id="SSF52172">
    <property type="entry name" value="CheY-like"/>
    <property type="match status" value="1"/>
</dbReference>
<dbReference type="Proteomes" id="UP000544107">
    <property type="component" value="Unassembled WGS sequence"/>
</dbReference>
<proteinExistence type="predicted"/>
<dbReference type="Proteomes" id="UP000185598">
    <property type="component" value="Unassembled WGS sequence"/>
</dbReference>
<feature type="modified residue" description="4-aspartylphosphate" evidence="1">
    <location>
        <position position="56"/>
    </location>
</feature>
<feature type="region of interest" description="Disordered" evidence="2">
    <location>
        <begin position="123"/>
        <end position="142"/>
    </location>
</feature>
<feature type="domain" description="Response regulatory" evidence="3">
    <location>
        <begin position="7"/>
        <end position="117"/>
    </location>
</feature>
<dbReference type="AlphaFoldDB" id="A0A1Q9ABL8"/>
<evidence type="ECO:0000313" key="5">
    <source>
        <dbReference type="EMBL" id="OLP52268.1"/>
    </source>
</evidence>
<dbReference type="STRING" id="887144.BJF91_24065"/>
<dbReference type="PROSITE" id="PS50110">
    <property type="entry name" value="RESPONSE_REGULATORY"/>
    <property type="match status" value="1"/>
</dbReference>
<dbReference type="OrthoDB" id="8366847at2"/>
<organism evidence="5 6">
    <name type="scientific">Allorhizobium taibaishanense</name>
    <dbReference type="NCBI Taxonomy" id="887144"/>
    <lineage>
        <taxon>Bacteria</taxon>
        <taxon>Pseudomonadati</taxon>
        <taxon>Pseudomonadota</taxon>
        <taxon>Alphaproteobacteria</taxon>
        <taxon>Hyphomicrobiales</taxon>
        <taxon>Rhizobiaceae</taxon>
        <taxon>Rhizobium/Agrobacterium group</taxon>
        <taxon>Allorhizobium</taxon>
    </lineage>
</organism>
<name>A0A1Q9ABL8_9HYPH</name>
<reference evidence="4 7" key="2">
    <citation type="submission" date="2020-08" db="EMBL/GenBank/DDBJ databases">
        <title>Genomic Encyclopedia of Type Strains, Phase IV (KMG-IV): sequencing the most valuable type-strain genomes for metagenomic binning, comparative biology and taxonomic classification.</title>
        <authorList>
            <person name="Goeker M."/>
        </authorList>
    </citation>
    <scope>NUCLEOTIDE SEQUENCE [LARGE SCALE GENOMIC DNA]</scope>
    <source>
        <strain evidence="4 7">DSM 100021</strain>
    </source>
</reference>
<dbReference type="InterPro" id="IPR001789">
    <property type="entry name" value="Sig_transdc_resp-reg_receiver"/>
</dbReference>
<evidence type="ECO:0000256" key="2">
    <source>
        <dbReference type="SAM" id="MobiDB-lite"/>
    </source>
</evidence>
<reference evidence="5 6" key="1">
    <citation type="submission" date="2016-09" db="EMBL/GenBank/DDBJ databases">
        <title>Rhizobium oryziradicis sp. nov., isolated from the root of rice.</title>
        <authorList>
            <person name="Zhao J."/>
            <person name="Zhang X."/>
        </authorList>
    </citation>
    <scope>NUCLEOTIDE SEQUENCE [LARGE SCALE GENOMIC DNA]</scope>
    <source>
        <strain evidence="5 6">14971</strain>
    </source>
</reference>
<dbReference type="GO" id="GO:0000160">
    <property type="term" value="P:phosphorelay signal transduction system"/>
    <property type="evidence" value="ECO:0007669"/>
    <property type="project" value="InterPro"/>
</dbReference>
<evidence type="ECO:0000313" key="4">
    <source>
        <dbReference type="EMBL" id="MBB4010632.1"/>
    </source>
</evidence>
<evidence type="ECO:0000313" key="7">
    <source>
        <dbReference type="Proteomes" id="UP000544107"/>
    </source>
</evidence>
<dbReference type="EMBL" id="MKIN01000015">
    <property type="protein sequence ID" value="OLP52268.1"/>
    <property type="molecule type" value="Genomic_DNA"/>
</dbReference>
<evidence type="ECO:0000256" key="1">
    <source>
        <dbReference type="PROSITE-ProRule" id="PRU00169"/>
    </source>
</evidence>
<dbReference type="Gene3D" id="3.40.50.2300">
    <property type="match status" value="1"/>
</dbReference>
<dbReference type="RefSeq" id="WP_075612581.1">
    <property type="nucleotide sequence ID" value="NZ_JACIED010000010.1"/>
</dbReference>